<dbReference type="GeneID" id="74913338"/>
<keyword evidence="1" id="KW-1133">Transmembrane helix</keyword>
<dbReference type="EMBL" id="JOJZ01000013">
    <property type="protein sequence ID" value="KID42000.1"/>
    <property type="molecule type" value="Genomic_DNA"/>
</dbReference>
<proteinExistence type="predicted"/>
<dbReference type="Proteomes" id="UP000031397">
    <property type="component" value="Unassembled WGS sequence"/>
</dbReference>
<feature type="transmembrane region" description="Helical" evidence="1">
    <location>
        <begin position="12"/>
        <end position="33"/>
    </location>
</feature>
<evidence type="ECO:0000313" key="3">
    <source>
        <dbReference type="Proteomes" id="UP000031397"/>
    </source>
</evidence>
<evidence type="ECO:0000313" key="2">
    <source>
        <dbReference type="EMBL" id="KID42000.1"/>
    </source>
</evidence>
<feature type="transmembrane region" description="Helical" evidence="1">
    <location>
        <begin position="240"/>
        <end position="263"/>
    </location>
</feature>
<dbReference type="RefSeq" id="WP_039144099.1">
    <property type="nucleotide sequence ID" value="NZ_JOJZ01000013.1"/>
</dbReference>
<evidence type="ECO:0000256" key="1">
    <source>
        <dbReference type="SAM" id="Phobius"/>
    </source>
</evidence>
<feature type="transmembrane region" description="Helical" evidence="1">
    <location>
        <begin position="309"/>
        <end position="328"/>
    </location>
</feature>
<feature type="transmembrane region" description="Helical" evidence="1">
    <location>
        <begin position="160"/>
        <end position="181"/>
    </location>
</feature>
<feature type="transmembrane region" description="Helical" evidence="1">
    <location>
        <begin position="340"/>
        <end position="356"/>
    </location>
</feature>
<protein>
    <submittedName>
        <fullName evidence="2">Polysaccharide polymerase</fullName>
    </submittedName>
</protein>
<feature type="transmembrane region" description="Helical" evidence="1">
    <location>
        <begin position="362"/>
        <end position="380"/>
    </location>
</feature>
<feature type="transmembrane region" description="Helical" evidence="1">
    <location>
        <begin position="188"/>
        <end position="206"/>
    </location>
</feature>
<keyword evidence="1" id="KW-0812">Transmembrane</keyword>
<sequence>MFLTLKNRLYQYVYVLSYIVFLASSVILLNSQFNNVYSAKSFLQWKIAGIVTLIVIFVQIVLLLTRRHGLKQWSVIGLMLIIFVLSYFLKLNVITSTLFLLFLFMANADLLSENAFATIDLATKLIILVVIFAFLIFHVFPSQNAISFTRGTSTRYAIGFTHPNVLSGFILSILYSALLLLQNIRKHFTYLIYALLLVVYLVIAYLTGSRGFMVAGAVLILGFGLSYSKRIVRWLPKVTWVIVSLTFVIGIGMVAWGSSLPLFNTLNSALSGRPGQQLTVIQYFYSPKIIGQNLPLLGARSNLWVDNTFLFILLSAGFIGLMLLLALFIGSAYKAKQDNNYFLCVILIALAVQGIIETQLTNAYMFAPFIYAFTQVVKDLPKRQRPVGRHARHARTF</sequence>
<accession>A0A0C1LYP3</accession>
<reference evidence="2 3" key="1">
    <citation type="submission" date="2014-06" db="EMBL/GenBank/DDBJ databases">
        <title>Functional and comparative genomic analyses of the Drosophila gut microbiota identify candidate symbiosis factors.</title>
        <authorList>
            <person name="Newell P.D."/>
            <person name="Chaston J.M."/>
            <person name="Douglas A.E."/>
        </authorList>
    </citation>
    <scope>NUCLEOTIDE SEQUENCE [LARGE SCALE GENOMIC DNA]</scope>
    <source>
        <strain evidence="2 3">DmCS_002</strain>
    </source>
</reference>
<feature type="transmembrane region" description="Helical" evidence="1">
    <location>
        <begin position="45"/>
        <end position="65"/>
    </location>
</feature>
<feature type="transmembrane region" description="Helical" evidence="1">
    <location>
        <begin position="212"/>
        <end position="228"/>
    </location>
</feature>
<keyword evidence="1" id="KW-0472">Membrane</keyword>
<organism evidence="2 3">
    <name type="scientific">Fructilactobacillus fructivorans</name>
    <dbReference type="NCBI Taxonomy" id="1614"/>
    <lineage>
        <taxon>Bacteria</taxon>
        <taxon>Bacillati</taxon>
        <taxon>Bacillota</taxon>
        <taxon>Bacilli</taxon>
        <taxon>Lactobacillales</taxon>
        <taxon>Lactobacillaceae</taxon>
        <taxon>Fructilactobacillus</taxon>
    </lineage>
</organism>
<name>A0A0C1LYP3_9LACO</name>
<feature type="transmembrane region" description="Helical" evidence="1">
    <location>
        <begin position="121"/>
        <end position="140"/>
    </location>
</feature>
<dbReference type="PATRIC" id="fig|1614.7.peg.638"/>
<dbReference type="AlphaFoldDB" id="A0A0C1LYP3"/>
<feature type="transmembrane region" description="Helical" evidence="1">
    <location>
        <begin position="72"/>
        <end position="88"/>
    </location>
</feature>
<dbReference type="OrthoDB" id="1995052at2"/>
<keyword evidence="3" id="KW-1185">Reference proteome</keyword>
<gene>
    <name evidence="2" type="ORF">LfDm3_0668</name>
</gene>
<comment type="caution">
    <text evidence="2">The sequence shown here is derived from an EMBL/GenBank/DDBJ whole genome shotgun (WGS) entry which is preliminary data.</text>
</comment>